<comment type="caution">
    <text evidence="2">The sequence shown here is derived from an EMBL/GenBank/DDBJ whole genome shotgun (WGS) entry which is preliminary data.</text>
</comment>
<evidence type="ECO:0000313" key="3">
    <source>
        <dbReference type="Proteomes" id="UP000290289"/>
    </source>
</evidence>
<accession>A0A498I6Z2</accession>
<keyword evidence="1" id="KW-0472">Membrane</keyword>
<proteinExistence type="predicted"/>
<sequence length="174" mass="20051">MKERSREMRSSPPTAEEIFRNYSTRRTDVVYSLTNATPGTAAAQRLGLQRRFIIPFGRVMSLPNEENDKSSSSDAQMSIIVDLKMWWPFGEFRVFPNLNLVCVCCAEVEFEFCTLFGFLSAFFTYLLMPVLICDFVGFTLVEFVHMHWFILGCDSIRVAFVMHLPVQIIHAHYG</sequence>
<organism evidence="2 3">
    <name type="scientific">Malus domestica</name>
    <name type="common">Apple</name>
    <name type="synonym">Pyrus malus</name>
    <dbReference type="NCBI Taxonomy" id="3750"/>
    <lineage>
        <taxon>Eukaryota</taxon>
        <taxon>Viridiplantae</taxon>
        <taxon>Streptophyta</taxon>
        <taxon>Embryophyta</taxon>
        <taxon>Tracheophyta</taxon>
        <taxon>Spermatophyta</taxon>
        <taxon>Magnoliopsida</taxon>
        <taxon>eudicotyledons</taxon>
        <taxon>Gunneridae</taxon>
        <taxon>Pentapetalae</taxon>
        <taxon>rosids</taxon>
        <taxon>fabids</taxon>
        <taxon>Rosales</taxon>
        <taxon>Rosaceae</taxon>
        <taxon>Amygdaloideae</taxon>
        <taxon>Maleae</taxon>
        <taxon>Malus</taxon>
    </lineage>
</organism>
<evidence type="ECO:0000256" key="1">
    <source>
        <dbReference type="SAM" id="Phobius"/>
    </source>
</evidence>
<dbReference type="AlphaFoldDB" id="A0A498I6Z2"/>
<name>A0A498I6Z2_MALDO</name>
<keyword evidence="1" id="KW-1133">Transmembrane helix</keyword>
<feature type="transmembrane region" description="Helical" evidence="1">
    <location>
        <begin position="115"/>
        <end position="140"/>
    </location>
</feature>
<keyword evidence="3" id="KW-1185">Reference proteome</keyword>
<evidence type="ECO:0000313" key="2">
    <source>
        <dbReference type="EMBL" id="RXH77717.1"/>
    </source>
</evidence>
<gene>
    <name evidence="2" type="ORF">DVH24_039688</name>
</gene>
<keyword evidence="1" id="KW-0812">Transmembrane</keyword>
<reference evidence="2 3" key="1">
    <citation type="submission" date="2018-10" db="EMBL/GenBank/DDBJ databases">
        <title>A high-quality apple genome assembly.</title>
        <authorList>
            <person name="Hu J."/>
        </authorList>
    </citation>
    <scope>NUCLEOTIDE SEQUENCE [LARGE SCALE GENOMIC DNA]</scope>
    <source>
        <strain evidence="3">cv. HFTH1</strain>
        <tissue evidence="2">Young leaf</tissue>
    </source>
</reference>
<dbReference type="EMBL" id="RDQH01000340">
    <property type="protein sequence ID" value="RXH77717.1"/>
    <property type="molecule type" value="Genomic_DNA"/>
</dbReference>
<dbReference type="Proteomes" id="UP000290289">
    <property type="component" value="Chromosome 14"/>
</dbReference>
<protein>
    <submittedName>
        <fullName evidence="2">Uncharacterized protein</fullName>
    </submittedName>
</protein>